<evidence type="ECO:0000313" key="2">
    <source>
        <dbReference type="EMBL" id="KIY65789.1"/>
    </source>
</evidence>
<dbReference type="InterPro" id="IPR055312">
    <property type="entry name" value="FBL15-like"/>
</dbReference>
<dbReference type="STRING" id="1314674.A0A0D7B6J2"/>
<dbReference type="PANTHER" id="PTHR34709:SF57">
    <property type="entry name" value="F-BOX DOMAIN-CONTAINING PROTEIN"/>
    <property type="match status" value="1"/>
</dbReference>
<dbReference type="InterPro" id="IPR001810">
    <property type="entry name" value="F-box_dom"/>
</dbReference>
<dbReference type="Gene3D" id="3.80.10.10">
    <property type="entry name" value="Ribonuclease Inhibitor"/>
    <property type="match status" value="1"/>
</dbReference>
<keyword evidence="3" id="KW-1185">Reference proteome</keyword>
<organism evidence="2 3">
    <name type="scientific">Cylindrobasidium torrendii FP15055 ss-10</name>
    <dbReference type="NCBI Taxonomy" id="1314674"/>
    <lineage>
        <taxon>Eukaryota</taxon>
        <taxon>Fungi</taxon>
        <taxon>Dikarya</taxon>
        <taxon>Basidiomycota</taxon>
        <taxon>Agaricomycotina</taxon>
        <taxon>Agaricomycetes</taxon>
        <taxon>Agaricomycetidae</taxon>
        <taxon>Agaricales</taxon>
        <taxon>Marasmiineae</taxon>
        <taxon>Physalacriaceae</taxon>
        <taxon>Cylindrobasidium</taxon>
    </lineage>
</organism>
<dbReference type="Proteomes" id="UP000054007">
    <property type="component" value="Unassembled WGS sequence"/>
</dbReference>
<sequence>MAEDNPTERICSRCNLSLQEPARLYQQPSPFQQYLGTTFSQNESVSPSDVANAKPYIQALESDIVALDSEIIALRLALLALENQREEAFAHLHLHKCLLCRVHDLPTEILCQIFLYCLDKSDDGGSYDLFARKRSRINGRTVPWDLTAVCRRWREVGTHMPRLWNAPSFVLSDEGKIFFDLYNELEESNCMTTAISRAGQEPLTLDIDLHSPRGDITLDGLVNLFPRVEILYLTGHPVRLSNANESQRCPKLRKLSLTATLSQTDVEQLAPQATLDWNNMLLIVGSSGPLQELTLKVDAINNWFENEVIPLDPSRLPFPLEELTTLTLDCAGRFMTMIPLLRLCPSLFALAISHMDMGQSLPSDDSIIALPSLQWLNLSNVGSASTLSRFWCPRLRHLRAINHSSLSSKALGRMLARSRCALQEFDIEFSESRSSYQTPQSPEKLKRWQKILPLFRRLKIFYLRFGDTDIMARILPLFTQPNAFPLLSSLTVRINGSLDTMIENQNLPPTTPEILKMQEIDAEAILGHFLDTCIHKADGGVLRNLNVHFLESASRMFTNQQGVLLGRRDSRLLAQMRRWKTEGVNVKASQRSTNGVHEDLV</sequence>
<dbReference type="AlphaFoldDB" id="A0A0D7B6J2"/>
<feature type="domain" description="F-box" evidence="1">
    <location>
        <begin position="98"/>
        <end position="165"/>
    </location>
</feature>
<dbReference type="Gene3D" id="1.20.1280.50">
    <property type="match status" value="1"/>
</dbReference>
<evidence type="ECO:0000259" key="1">
    <source>
        <dbReference type="Pfam" id="PF13013"/>
    </source>
</evidence>
<dbReference type="Pfam" id="PF13013">
    <property type="entry name" value="F-box-like_2"/>
    <property type="match status" value="1"/>
</dbReference>
<dbReference type="OrthoDB" id="3365698at2759"/>
<dbReference type="PANTHER" id="PTHR34709">
    <property type="entry name" value="OS10G0396666 PROTEIN"/>
    <property type="match status" value="1"/>
</dbReference>
<proteinExistence type="predicted"/>
<accession>A0A0D7B6J2</accession>
<gene>
    <name evidence="2" type="ORF">CYLTODRAFT_492033</name>
</gene>
<protein>
    <recommendedName>
        <fullName evidence="1">F-box domain-containing protein</fullName>
    </recommendedName>
</protein>
<dbReference type="InterPro" id="IPR032675">
    <property type="entry name" value="LRR_dom_sf"/>
</dbReference>
<dbReference type="SUPFAM" id="SSF52047">
    <property type="entry name" value="RNI-like"/>
    <property type="match status" value="1"/>
</dbReference>
<evidence type="ECO:0000313" key="3">
    <source>
        <dbReference type="Proteomes" id="UP000054007"/>
    </source>
</evidence>
<dbReference type="EMBL" id="KN880577">
    <property type="protein sequence ID" value="KIY65789.1"/>
    <property type="molecule type" value="Genomic_DNA"/>
</dbReference>
<reference evidence="2 3" key="1">
    <citation type="journal article" date="2015" name="Fungal Genet. Biol.">
        <title>Evolution of novel wood decay mechanisms in Agaricales revealed by the genome sequences of Fistulina hepatica and Cylindrobasidium torrendii.</title>
        <authorList>
            <person name="Floudas D."/>
            <person name="Held B.W."/>
            <person name="Riley R."/>
            <person name="Nagy L.G."/>
            <person name="Koehler G."/>
            <person name="Ransdell A.S."/>
            <person name="Younus H."/>
            <person name="Chow J."/>
            <person name="Chiniquy J."/>
            <person name="Lipzen A."/>
            <person name="Tritt A."/>
            <person name="Sun H."/>
            <person name="Haridas S."/>
            <person name="LaButti K."/>
            <person name="Ohm R.A."/>
            <person name="Kues U."/>
            <person name="Blanchette R.A."/>
            <person name="Grigoriev I.V."/>
            <person name="Minto R.E."/>
            <person name="Hibbett D.S."/>
        </authorList>
    </citation>
    <scope>NUCLEOTIDE SEQUENCE [LARGE SCALE GENOMIC DNA]</scope>
    <source>
        <strain evidence="2 3">FP15055 ss-10</strain>
    </source>
</reference>
<name>A0A0D7B6J2_9AGAR</name>